<protein>
    <submittedName>
        <fullName evidence="1">Uncharacterized protein</fullName>
    </submittedName>
</protein>
<gene>
    <name evidence="1" type="ORF">DXN04_29070</name>
</gene>
<accession>A0A3E1NU50</accession>
<dbReference type="AlphaFoldDB" id="A0A3E1NU50"/>
<comment type="caution">
    <text evidence="1">The sequence shown here is derived from an EMBL/GenBank/DDBJ whole genome shotgun (WGS) entry which is preliminary data.</text>
</comment>
<name>A0A3E1NU50_9BACT</name>
<sequence>MPMPAGRTQKVLTIQNEKTGHVDTIKMGDFIKLWFWSDKRIKMEQPLTRTDFNKNTYYIESNLLGVTDTTLIFLKRSPFLPIPAIPLPIPLPVPIPNKIPMHEFDTIRLRDIRGIRLVHRALEGAAIGVTMVPATFVVPEYFTTWPGMMFMQPSMQVVSTYIGDVIFPLHKVNREHKQRFSLGTGEIPVDTMYYIQQRKMNGEHDYEWEVERLERYDKMYKHIKKEMNDKLLDTYQGNTIFNITLGVTMIPEIFKSGEDLKSHISITERKFYFGIASENWISERHRIGTELTLNRTEKFTSLTGTSTSMGINASLGMILSNFTYLKWGLKGWYSEAYKQRQWAAIHRLDEDIARAEALDDIDAGLLTAKRNYFRKMLAAEPKPYLLFGIGAINTTLVRIKGSNASGIGATDYSQKKFAIEGGFGMFTRMGKRLTYDFSAKYIWSPMYSPAIGGLERYSGVRLQLNIGYMSGMSFMRTRKMLKQVNTNREPKEKKP</sequence>
<proteinExistence type="predicted"/>
<dbReference type="EMBL" id="QTJV01000014">
    <property type="protein sequence ID" value="RFM31433.1"/>
    <property type="molecule type" value="Genomic_DNA"/>
</dbReference>
<evidence type="ECO:0000313" key="1">
    <source>
        <dbReference type="EMBL" id="RFM31433.1"/>
    </source>
</evidence>
<evidence type="ECO:0000313" key="2">
    <source>
        <dbReference type="Proteomes" id="UP000261174"/>
    </source>
</evidence>
<organism evidence="1 2">
    <name type="scientific">Chitinophaga silvisoli</name>
    <dbReference type="NCBI Taxonomy" id="2291814"/>
    <lineage>
        <taxon>Bacteria</taxon>
        <taxon>Pseudomonadati</taxon>
        <taxon>Bacteroidota</taxon>
        <taxon>Chitinophagia</taxon>
        <taxon>Chitinophagales</taxon>
        <taxon>Chitinophagaceae</taxon>
        <taxon>Chitinophaga</taxon>
    </lineage>
</organism>
<keyword evidence="2" id="KW-1185">Reference proteome</keyword>
<dbReference type="Proteomes" id="UP000261174">
    <property type="component" value="Unassembled WGS sequence"/>
</dbReference>
<reference evidence="1 2" key="1">
    <citation type="submission" date="2018-08" db="EMBL/GenBank/DDBJ databases">
        <title>Chitinophaga sp. K20C18050901, a novel bacterium isolated from forest soil.</title>
        <authorList>
            <person name="Wang C."/>
        </authorList>
    </citation>
    <scope>NUCLEOTIDE SEQUENCE [LARGE SCALE GENOMIC DNA]</scope>
    <source>
        <strain evidence="1 2">K20C18050901</strain>
    </source>
</reference>